<feature type="signal peptide" evidence="2">
    <location>
        <begin position="1"/>
        <end position="17"/>
    </location>
</feature>
<protein>
    <submittedName>
        <fullName evidence="3">Uncharacterized protein</fullName>
    </submittedName>
</protein>
<dbReference type="AlphaFoldDB" id="A0A368R0T3"/>
<keyword evidence="2" id="KW-0732">Signal</keyword>
<gene>
    <name evidence="3" type="ORF">SETIT_5G034400v2</name>
</gene>
<dbReference type="EMBL" id="CM003532">
    <property type="protein sequence ID" value="RCV23812.1"/>
    <property type="molecule type" value="Genomic_DNA"/>
</dbReference>
<reference evidence="3" key="2">
    <citation type="submission" date="2015-07" db="EMBL/GenBank/DDBJ databases">
        <authorList>
            <person name="Noorani M."/>
        </authorList>
    </citation>
    <scope>NUCLEOTIDE SEQUENCE</scope>
    <source>
        <strain evidence="3">Yugu1</strain>
    </source>
</reference>
<feature type="transmembrane region" description="Helical" evidence="1">
    <location>
        <begin position="97"/>
        <end position="117"/>
    </location>
</feature>
<dbReference type="OrthoDB" id="10461653at2759"/>
<evidence type="ECO:0000256" key="1">
    <source>
        <dbReference type="SAM" id="Phobius"/>
    </source>
</evidence>
<dbReference type="EMBL" id="CM003532">
    <property type="protein sequence ID" value="RCV23811.1"/>
    <property type="molecule type" value="Genomic_DNA"/>
</dbReference>
<accession>A0A368R0T3</accession>
<keyword evidence="1" id="KW-0812">Transmembrane</keyword>
<keyword evidence="1" id="KW-1133">Transmembrane helix</keyword>
<evidence type="ECO:0000256" key="2">
    <source>
        <dbReference type="SAM" id="SignalP"/>
    </source>
</evidence>
<sequence>MIASAVVCFLHWPCSDAERSATATCTSSVNLGLVSIERYIGCWIFYGSGAKTSIRCLCSETEHWGYNSLNEVANPSILFVILHCLSAKRNALIHDTMIGRCNGILIVPMCLWILLRLNKQNRLSLIERFIIGVIICTSRLFLMLRSFRCSLVKIFWGSMVFESARASK</sequence>
<organism evidence="3">
    <name type="scientific">Setaria italica</name>
    <name type="common">Foxtail millet</name>
    <name type="synonym">Panicum italicum</name>
    <dbReference type="NCBI Taxonomy" id="4555"/>
    <lineage>
        <taxon>Eukaryota</taxon>
        <taxon>Viridiplantae</taxon>
        <taxon>Streptophyta</taxon>
        <taxon>Embryophyta</taxon>
        <taxon>Tracheophyta</taxon>
        <taxon>Spermatophyta</taxon>
        <taxon>Magnoliopsida</taxon>
        <taxon>Liliopsida</taxon>
        <taxon>Poales</taxon>
        <taxon>Poaceae</taxon>
        <taxon>PACMAD clade</taxon>
        <taxon>Panicoideae</taxon>
        <taxon>Panicodae</taxon>
        <taxon>Paniceae</taxon>
        <taxon>Cenchrinae</taxon>
        <taxon>Setaria</taxon>
    </lineage>
</organism>
<proteinExistence type="predicted"/>
<evidence type="ECO:0000313" key="3">
    <source>
        <dbReference type="EMBL" id="RCV23811.1"/>
    </source>
</evidence>
<reference evidence="3" key="1">
    <citation type="journal article" date="2012" name="Nat. Biotechnol.">
        <title>Reference genome sequence of the model plant Setaria.</title>
        <authorList>
            <person name="Bennetzen J.L."/>
            <person name="Schmutz J."/>
            <person name="Wang H."/>
            <person name="Percifield R."/>
            <person name="Hawkins J."/>
            <person name="Pontaroli A.C."/>
            <person name="Estep M."/>
            <person name="Feng L."/>
            <person name="Vaughn J.N."/>
            <person name="Grimwood J."/>
            <person name="Jenkins J."/>
            <person name="Barry K."/>
            <person name="Lindquist E."/>
            <person name="Hellsten U."/>
            <person name="Deshpande S."/>
            <person name="Wang X."/>
            <person name="Wu X."/>
            <person name="Mitros T."/>
            <person name="Triplett J."/>
            <person name="Yang X."/>
            <person name="Ye C.Y."/>
            <person name="Mauro-Herrera M."/>
            <person name="Wang L."/>
            <person name="Li P."/>
            <person name="Sharma M."/>
            <person name="Sharma R."/>
            <person name="Ronald P.C."/>
            <person name="Panaud O."/>
            <person name="Kellogg E.A."/>
            <person name="Brutnell T.P."/>
            <person name="Doust A.N."/>
            <person name="Tuskan G.A."/>
            <person name="Rokhsar D."/>
            <person name="Devos K.M."/>
        </authorList>
    </citation>
    <scope>NUCLEOTIDE SEQUENCE [LARGE SCALE GENOMIC DNA]</scope>
    <source>
        <strain evidence="3">Yugu1</strain>
    </source>
</reference>
<feature type="transmembrane region" description="Helical" evidence="1">
    <location>
        <begin position="129"/>
        <end position="147"/>
    </location>
</feature>
<name>A0A368R0T3_SETIT</name>
<feature type="chain" id="PRO_5036068946" evidence="2">
    <location>
        <begin position="18"/>
        <end position="168"/>
    </location>
</feature>
<keyword evidence="1" id="KW-0472">Membrane</keyword>